<evidence type="ECO:0000256" key="3">
    <source>
        <dbReference type="ARBA" id="ARBA00022989"/>
    </source>
</evidence>
<evidence type="ECO:0000256" key="1">
    <source>
        <dbReference type="ARBA" id="ARBA00004141"/>
    </source>
</evidence>
<keyword evidence="4 5" id="KW-0472">Membrane</keyword>
<accession>A0A9X0FD35</accession>
<gene>
    <name evidence="7" type="ORF">C797_04369</name>
</gene>
<organism evidence="7 8">
    <name type="scientific">Bacillus thuringiensis Sbt003</name>
    <dbReference type="NCBI Taxonomy" id="1235825"/>
    <lineage>
        <taxon>Bacteria</taxon>
        <taxon>Bacillati</taxon>
        <taxon>Bacillota</taxon>
        <taxon>Bacilli</taxon>
        <taxon>Bacillales</taxon>
        <taxon>Bacillaceae</taxon>
        <taxon>Bacillus</taxon>
        <taxon>Bacillus cereus group</taxon>
    </lineage>
</organism>
<evidence type="ECO:0000313" key="7">
    <source>
        <dbReference type="EMBL" id="KIU76537.1"/>
    </source>
</evidence>
<feature type="transmembrane region" description="Helical" evidence="5">
    <location>
        <begin position="46"/>
        <end position="63"/>
    </location>
</feature>
<dbReference type="GO" id="GO:0016020">
    <property type="term" value="C:membrane"/>
    <property type="evidence" value="ECO:0007669"/>
    <property type="project" value="UniProtKB-SubCell"/>
</dbReference>
<keyword evidence="2 5" id="KW-0812">Transmembrane</keyword>
<feature type="transmembrane region" description="Helical" evidence="5">
    <location>
        <begin position="92"/>
        <end position="111"/>
    </location>
</feature>
<dbReference type="EMBL" id="AMYJ01000002">
    <property type="protein sequence ID" value="KIU76537.1"/>
    <property type="molecule type" value="Genomic_DNA"/>
</dbReference>
<dbReference type="Pfam" id="PF00916">
    <property type="entry name" value="Sulfate_transp"/>
    <property type="match status" value="1"/>
</dbReference>
<evidence type="ECO:0000256" key="4">
    <source>
        <dbReference type="ARBA" id="ARBA00023136"/>
    </source>
</evidence>
<dbReference type="InterPro" id="IPR001902">
    <property type="entry name" value="SLC26A/SulP_fam"/>
</dbReference>
<protein>
    <submittedName>
        <fullName evidence="7">Sulfate transport protein (Permease activity)</fullName>
    </submittedName>
</protein>
<proteinExistence type="predicted"/>
<keyword evidence="3 5" id="KW-1133">Transmembrane helix</keyword>
<feature type="transmembrane region" description="Helical" evidence="5">
    <location>
        <begin position="123"/>
        <end position="147"/>
    </location>
</feature>
<feature type="transmembrane region" description="Helical" evidence="5">
    <location>
        <begin position="20"/>
        <end position="40"/>
    </location>
</feature>
<dbReference type="GO" id="GO:0055085">
    <property type="term" value="P:transmembrane transport"/>
    <property type="evidence" value="ECO:0007669"/>
    <property type="project" value="InterPro"/>
</dbReference>
<sequence length="284" mass="30525">MRFSGRYAGYNLASLQKDMLAGLIVGIVAIPLAMAFAIACGVRPEYGMYTTIIAGILVSIFGGSKYQIAGPTGAFVPILLGIVMQYGYENLLIAGFMAGILLIIMGVCKLGRFITFIPRPVMIGFTTGIAVIIFSGQIANFLGLHHLEKQETFFYNMKEIGTNIAELNPYSILTAFLCLGIVIAATKWLPRIPGALLGLVISSLIATLLFPNQIETIGTTYGDIPHQLPDFQIPEFTWDTVLMLLPAACIIAALGGIESLLSAMVADNMGLSFVLSLFLDHPVP</sequence>
<name>A0A9X0FD35_BACTU</name>
<reference evidence="7 8" key="1">
    <citation type="journal article" date="2015" name="Sci. Rep.">
        <title>The expression and crystallization of Cry65Aa require two C-termini, revealing a novel evolutionary strategy of Bacillus thuringiensis Cry proteins.</title>
        <authorList>
            <person name="Peng D.H."/>
            <person name="Pang C.Y."/>
            <person name="Wu H."/>
            <person name="Huang Q."/>
            <person name="Zheng J.S."/>
            <person name="Sun M."/>
        </authorList>
    </citation>
    <scope>NUCLEOTIDE SEQUENCE [LARGE SCALE GENOMIC DNA]</scope>
    <source>
        <strain evidence="7 8">Sbt003</strain>
    </source>
</reference>
<comment type="caution">
    <text evidence="7">The sequence shown here is derived from an EMBL/GenBank/DDBJ whole genome shotgun (WGS) entry which is preliminary data.</text>
</comment>
<comment type="subcellular location">
    <subcellularLocation>
        <location evidence="1">Membrane</location>
        <topology evidence="1">Multi-pass membrane protein</topology>
    </subcellularLocation>
</comment>
<feature type="transmembrane region" description="Helical" evidence="5">
    <location>
        <begin position="241"/>
        <end position="261"/>
    </location>
</feature>
<evidence type="ECO:0000256" key="5">
    <source>
        <dbReference type="SAM" id="Phobius"/>
    </source>
</evidence>
<feature type="transmembrane region" description="Helical" evidence="5">
    <location>
        <begin position="68"/>
        <end position="86"/>
    </location>
</feature>
<evidence type="ECO:0000313" key="8">
    <source>
        <dbReference type="Proteomes" id="UP000032407"/>
    </source>
</evidence>
<dbReference type="Proteomes" id="UP000032407">
    <property type="component" value="Unassembled WGS sequence"/>
</dbReference>
<dbReference type="AlphaFoldDB" id="A0A9X0FD35"/>
<feature type="transmembrane region" description="Helical" evidence="5">
    <location>
        <begin position="167"/>
        <end position="185"/>
    </location>
</feature>
<evidence type="ECO:0000256" key="2">
    <source>
        <dbReference type="ARBA" id="ARBA00022692"/>
    </source>
</evidence>
<feature type="transmembrane region" description="Helical" evidence="5">
    <location>
        <begin position="192"/>
        <end position="210"/>
    </location>
</feature>
<evidence type="ECO:0000259" key="6">
    <source>
        <dbReference type="Pfam" id="PF00916"/>
    </source>
</evidence>
<dbReference type="PANTHER" id="PTHR11814">
    <property type="entry name" value="SULFATE TRANSPORTER"/>
    <property type="match status" value="1"/>
</dbReference>
<dbReference type="InterPro" id="IPR011547">
    <property type="entry name" value="SLC26A/SulP_dom"/>
</dbReference>
<feature type="domain" description="SLC26A/SulP transporter" evidence="6">
    <location>
        <begin position="15"/>
        <end position="269"/>
    </location>
</feature>